<dbReference type="Gene3D" id="2.70.98.10">
    <property type="match status" value="1"/>
</dbReference>
<feature type="compositionally biased region" description="Basic and acidic residues" evidence="6">
    <location>
        <begin position="1"/>
        <end position="12"/>
    </location>
</feature>
<dbReference type="InterPro" id="IPR011013">
    <property type="entry name" value="Gal_mutarotase_sf_dom"/>
</dbReference>
<accession>A0A255GYE0</accession>
<evidence type="ECO:0000256" key="2">
    <source>
        <dbReference type="ARBA" id="ARBA00005866"/>
    </source>
</evidence>
<dbReference type="Proteomes" id="UP000216311">
    <property type="component" value="Unassembled WGS sequence"/>
</dbReference>
<dbReference type="PIRSF" id="PIRSF016020">
    <property type="entry name" value="PHexose_mutarotase"/>
    <property type="match status" value="1"/>
</dbReference>
<comment type="similarity">
    <text evidence="2 4">Belongs to the glucose-6-phosphate 1-epimerase family.</text>
</comment>
<keyword evidence="3 4" id="KW-0413">Isomerase</keyword>
<dbReference type="InterPro" id="IPR025532">
    <property type="entry name" value="G6P_1-epimerase"/>
</dbReference>
<keyword evidence="8" id="KW-1185">Reference proteome</keyword>
<comment type="catalytic activity">
    <reaction evidence="1">
        <text>alpha-D-glucose 6-phosphate = beta-D-glucose 6-phosphate</text>
        <dbReference type="Rhea" id="RHEA:16249"/>
        <dbReference type="ChEBI" id="CHEBI:58225"/>
        <dbReference type="ChEBI" id="CHEBI:58247"/>
        <dbReference type="EC" id="5.1.3.15"/>
    </reaction>
</comment>
<evidence type="ECO:0000313" key="7">
    <source>
        <dbReference type="EMBL" id="OYO18644.1"/>
    </source>
</evidence>
<sequence length="296" mass="33021">MFERHEATDRAFGRCTGDVPNGTPHPGRFQAVDHGAQILSWAPTADTTDVFFVSERAHHHPLKAIRGGVPVCFPWFGPGRSGRKRPSHGFARIANWQLERAREVAAVTTLDWRFDETMIPEVDHVDRHRNRFQAHFQQVFGPELELRFSVRNTDPRGPMVFELALHAYFRVGDVRQLSVDGLSGVDYLDKVGGDQHTQIGPVRLTGEVDRVYAGGNRLSIDDPVLGRRTTVHTHNSANTVVWNPGAEKSASLDDLAPGEWQRFVCVEPGNVQASAVHLHPGESHEMSVRIAVEELP</sequence>
<reference evidence="7 8" key="1">
    <citation type="submission" date="2017-07" db="EMBL/GenBank/DDBJ databases">
        <title>Draft whole genome sequences of clinical Proprionibacteriaceae strains.</title>
        <authorList>
            <person name="Bernier A.-M."/>
            <person name="Bernard K."/>
            <person name="Domingo M.-C."/>
        </authorList>
    </citation>
    <scope>NUCLEOTIDE SEQUENCE [LARGE SCALE GENOMIC DNA]</scope>
    <source>
        <strain evidence="7 8">NML 130396</strain>
    </source>
</reference>
<dbReference type="InterPro" id="IPR008183">
    <property type="entry name" value="Aldose_1/G6P_1-epimerase"/>
</dbReference>
<gene>
    <name evidence="7" type="ORF">CGZ93_14580</name>
</gene>
<dbReference type="Pfam" id="PF01263">
    <property type="entry name" value="Aldose_epim"/>
    <property type="match status" value="1"/>
</dbReference>
<dbReference type="CDD" id="cd09020">
    <property type="entry name" value="D-hex-6-P-epi_like"/>
    <property type="match status" value="1"/>
</dbReference>
<evidence type="ECO:0000256" key="1">
    <source>
        <dbReference type="ARBA" id="ARBA00001096"/>
    </source>
</evidence>
<evidence type="ECO:0000256" key="5">
    <source>
        <dbReference type="PIRSR" id="PIRSR016020-1"/>
    </source>
</evidence>
<comment type="caution">
    <text evidence="7">The sequence shown here is derived from an EMBL/GenBank/DDBJ whole genome shotgun (WGS) entry which is preliminary data.</text>
</comment>
<dbReference type="PANTHER" id="PTHR11122">
    <property type="entry name" value="APOSPORY-ASSOCIATED PROTEIN C-RELATED"/>
    <property type="match status" value="1"/>
</dbReference>
<dbReference type="AlphaFoldDB" id="A0A255GYE0"/>
<dbReference type="SUPFAM" id="SSF74650">
    <property type="entry name" value="Galactose mutarotase-like"/>
    <property type="match status" value="1"/>
</dbReference>
<protein>
    <recommendedName>
        <fullName evidence="4">Putative glucose-6-phosphate 1-epimerase</fullName>
        <ecNumber evidence="4">5.1.3.15</ecNumber>
    </recommendedName>
</protein>
<dbReference type="EC" id="5.1.3.15" evidence="4"/>
<dbReference type="RefSeq" id="WP_094364877.1">
    <property type="nucleotide sequence ID" value="NZ_NMVQ01000043.1"/>
</dbReference>
<dbReference type="PANTHER" id="PTHR11122:SF13">
    <property type="entry name" value="GLUCOSE-6-PHOSPHATE 1-EPIMERASE"/>
    <property type="match status" value="1"/>
</dbReference>
<feature type="region of interest" description="Disordered" evidence="6">
    <location>
        <begin position="1"/>
        <end position="27"/>
    </location>
</feature>
<evidence type="ECO:0000256" key="3">
    <source>
        <dbReference type="ARBA" id="ARBA00023235"/>
    </source>
</evidence>
<evidence type="ECO:0000256" key="4">
    <source>
        <dbReference type="PIRNR" id="PIRNR016020"/>
    </source>
</evidence>
<organism evidence="7 8">
    <name type="scientific">Enemella dayhoffiae</name>
    <dbReference type="NCBI Taxonomy" id="2016507"/>
    <lineage>
        <taxon>Bacteria</taxon>
        <taxon>Bacillati</taxon>
        <taxon>Actinomycetota</taxon>
        <taxon>Actinomycetes</taxon>
        <taxon>Propionibacteriales</taxon>
        <taxon>Propionibacteriaceae</taxon>
        <taxon>Enemella</taxon>
    </lineage>
</organism>
<dbReference type="EMBL" id="NMVQ01000043">
    <property type="protein sequence ID" value="OYO18644.1"/>
    <property type="molecule type" value="Genomic_DNA"/>
</dbReference>
<proteinExistence type="inferred from homology"/>
<dbReference type="GO" id="GO:0047938">
    <property type="term" value="F:glucose-6-phosphate 1-epimerase activity"/>
    <property type="evidence" value="ECO:0007669"/>
    <property type="project" value="UniProtKB-UniRule"/>
</dbReference>
<dbReference type="OrthoDB" id="9790727at2"/>
<feature type="active site" evidence="5">
    <location>
        <position position="166"/>
    </location>
</feature>
<evidence type="ECO:0000256" key="6">
    <source>
        <dbReference type="SAM" id="MobiDB-lite"/>
    </source>
</evidence>
<dbReference type="InterPro" id="IPR014718">
    <property type="entry name" value="GH-type_carb-bd"/>
</dbReference>
<dbReference type="GO" id="GO:0005975">
    <property type="term" value="P:carbohydrate metabolic process"/>
    <property type="evidence" value="ECO:0007669"/>
    <property type="project" value="InterPro"/>
</dbReference>
<feature type="active site" evidence="5">
    <location>
        <position position="267"/>
    </location>
</feature>
<evidence type="ECO:0000313" key="8">
    <source>
        <dbReference type="Proteomes" id="UP000216311"/>
    </source>
</evidence>
<dbReference type="GO" id="GO:0030246">
    <property type="term" value="F:carbohydrate binding"/>
    <property type="evidence" value="ECO:0007669"/>
    <property type="project" value="UniProtKB-UniRule"/>
</dbReference>
<name>A0A255GYE0_9ACTN</name>